<organism evidence="1 2">
    <name type="scientific">Kibdelosporangium aridum</name>
    <dbReference type="NCBI Taxonomy" id="2030"/>
    <lineage>
        <taxon>Bacteria</taxon>
        <taxon>Bacillati</taxon>
        <taxon>Actinomycetota</taxon>
        <taxon>Actinomycetes</taxon>
        <taxon>Pseudonocardiales</taxon>
        <taxon>Pseudonocardiaceae</taxon>
        <taxon>Kibdelosporangium</taxon>
    </lineage>
</organism>
<sequence length="436" mass="48364">MRRICLTLPTNRACSATLAQVAEEAAYAAKHFEVEVFLLVLDSSSEQHFAEHAQVLAALPQTSRVVPLHLDEAQQRVFLQQAIELADLTKPDLVLDLMLPAALSYGACTNRAFLIASALGCDSVHRRDSDLDYQVVDGEKVFPIHHELASIGKRAADAKAGVSAVALDPEHEDKPVVLVGASFIGDMSVDIAEVRDGHPDVYHDIVSLWAHGDATEAEKRELVEESFTGAGTAPFTGDHSVLTIVDPMRIDMSNIGFHRVHEQVPLPPATETIGSDYFHFHLIHDSRLPGVLHNRHIVNFHTGERKTDAGFAAYQLRLTKFFLSMLYFHFIYQRMAEAGQSLLDERHDVNASMVAELARDSTSLAKDENIARLDNLERAYRKLGGRYAAFADTLVPQRDRLLADAQQDIEDFALLTDVWQSLVRAGKSTDLAQAWR</sequence>
<reference evidence="1 2" key="1">
    <citation type="submission" date="2017-04" db="EMBL/GenBank/DDBJ databases">
        <authorList>
            <person name="Afonso C.L."/>
            <person name="Miller P.J."/>
            <person name="Scott M.A."/>
            <person name="Spackman E."/>
            <person name="Goraichik I."/>
            <person name="Dimitrov K.M."/>
            <person name="Suarez D.L."/>
            <person name="Swayne D.E."/>
        </authorList>
    </citation>
    <scope>NUCLEOTIDE SEQUENCE [LARGE SCALE GENOMIC DNA]</scope>
    <source>
        <strain evidence="1 2">DSM 43828</strain>
    </source>
</reference>
<protein>
    <recommendedName>
        <fullName evidence="3">Glycosyltransferase family 2 protein</fullName>
    </recommendedName>
</protein>
<dbReference type="AlphaFoldDB" id="A0A1W2B2W8"/>
<dbReference type="OrthoDB" id="3285495at2"/>
<evidence type="ECO:0000313" key="1">
    <source>
        <dbReference type="EMBL" id="SMC67184.1"/>
    </source>
</evidence>
<evidence type="ECO:0000313" key="2">
    <source>
        <dbReference type="Proteomes" id="UP000192674"/>
    </source>
</evidence>
<keyword evidence="2" id="KW-1185">Reference proteome</keyword>
<proteinExistence type="predicted"/>
<gene>
    <name evidence="1" type="ORF">SAMN05661093_01388</name>
</gene>
<dbReference type="InterPro" id="IPR046238">
    <property type="entry name" value="DUF6271"/>
</dbReference>
<dbReference type="EMBL" id="FWXV01000001">
    <property type="protein sequence ID" value="SMC67184.1"/>
    <property type="molecule type" value="Genomic_DNA"/>
</dbReference>
<dbReference type="Pfam" id="PF19787">
    <property type="entry name" value="DUF6271"/>
    <property type="match status" value="1"/>
</dbReference>
<dbReference type="RefSeq" id="WP_084425124.1">
    <property type="nucleotide sequence ID" value="NZ_FWXV01000001.1"/>
</dbReference>
<name>A0A1W2B2W8_KIBAR</name>
<dbReference type="Proteomes" id="UP000192674">
    <property type="component" value="Unassembled WGS sequence"/>
</dbReference>
<accession>A0A1W2B2W8</accession>
<evidence type="ECO:0008006" key="3">
    <source>
        <dbReference type="Google" id="ProtNLM"/>
    </source>
</evidence>